<dbReference type="AlphaFoldDB" id="A0A066YHX9"/>
<name>A0A066YHX9_9ACTN</name>
<reference evidence="2 3" key="1">
    <citation type="submission" date="2014-05" db="EMBL/GenBank/DDBJ databases">
        <title>Draft Genome Sequence of Kitasatospora cheerisanensis KCTC 2395.</title>
        <authorList>
            <person name="Nam D.H."/>
        </authorList>
    </citation>
    <scope>NUCLEOTIDE SEQUENCE [LARGE SCALE GENOMIC DNA]</scope>
    <source>
        <strain evidence="2 3">KCTC 2395</strain>
    </source>
</reference>
<protein>
    <submittedName>
        <fullName evidence="2">Uncharacterized protein</fullName>
    </submittedName>
</protein>
<gene>
    <name evidence="2" type="ORF">KCH_75070</name>
</gene>
<feature type="compositionally biased region" description="Basic and acidic residues" evidence="1">
    <location>
        <begin position="63"/>
        <end position="82"/>
    </location>
</feature>
<evidence type="ECO:0000313" key="3">
    <source>
        <dbReference type="Proteomes" id="UP000027178"/>
    </source>
</evidence>
<keyword evidence="3" id="KW-1185">Reference proteome</keyword>
<dbReference type="HOGENOM" id="CLU_2423033_0_0_11"/>
<dbReference type="EMBL" id="JNBY01000162">
    <property type="protein sequence ID" value="KDN80727.1"/>
    <property type="molecule type" value="Genomic_DNA"/>
</dbReference>
<proteinExistence type="predicted"/>
<dbReference type="Proteomes" id="UP000027178">
    <property type="component" value="Unassembled WGS sequence"/>
</dbReference>
<evidence type="ECO:0000313" key="2">
    <source>
        <dbReference type="EMBL" id="KDN80727.1"/>
    </source>
</evidence>
<sequence length="91" mass="9749">MFPVLHDLAFAACAHRPRRGAGRRHRPHRRVVAVRGAPAPRRGAGAPAQGRADRAARAPPRSRLTDRRPGEIHCRGTTDRGRSGPRGGPGG</sequence>
<organism evidence="2 3">
    <name type="scientific">Kitasatospora cheerisanensis KCTC 2395</name>
    <dbReference type="NCBI Taxonomy" id="1348663"/>
    <lineage>
        <taxon>Bacteria</taxon>
        <taxon>Bacillati</taxon>
        <taxon>Actinomycetota</taxon>
        <taxon>Actinomycetes</taxon>
        <taxon>Kitasatosporales</taxon>
        <taxon>Streptomycetaceae</taxon>
        <taxon>Kitasatospora</taxon>
    </lineage>
</organism>
<comment type="caution">
    <text evidence="2">The sequence shown here is derived from an EMBL/GenBank/DDBJ whole genome shotgun (WGS) entry which is preliminary data.</text>
</comment>
<accession>A0A066YHX9</accession>
<feature type="region of interest" description="Disordered" evidence="1">
    <location>
        <begin position="34"/>
        <end position="91"/>
    </location>
</feature>
<feature type="compositionally biased region" description="Low complexity" evidence="1">
    <location>
        <begin position="34"/>
        <end position="50"/>
    </location>
</feature>
<evidence type="ECO:0000256" key="1">
    <source>
        <dbReference type="SAM" id="MobiDB-lite"/>
    </source>
</evidence>